<dbReference type="Gene3D" id="3.30.420.40">
    <property type="match status" value="2"/>
</dbReference>
<dbReference type="GO" id="GO:0042732">
    <property type="term" value="P:D-xylose metabolic process"/>
    <property type="evidence" value="ECO:0007669"/>
    <property type="project" value="UniProtKB-KW"/>
</dbReference>
<dbReference type="GO" id="GO:0004856">
    <property type="term" value="F:D-xylulokinase activity"/>
    <property type="evidence" value="ECO:0007669"/>
    <property type="project" value="UniProtKB-UniRule"/>
</dbReference>
<evidence type="ECO:0000256" key="4">
    <source>
        <dbReference type="ARBA" id="ARBA00022741"/>
    </source>
</evidence>
<dbReference type="InterPro" id="IPR006000">
    <property type="entry name" value="Xylulokinase"/>
</dbReference>
<evidence type="ECO:0000256" key="5">
    <source>
        <dbReference type="ARBA" id="ARBA00022777"/>
    </source>
</evidence>
<feature type="active site" description="Proton acceptor" evidence="8">
    <location>
        <position position="233"/>
    </location>
</feature>
<dbReference type="PROSITE" id="PS00933">
    <property type="entry name" value="FGGY_KINASES_1"/>
    <property type="match status" value="1"/>
</dbReference>
<evidence type="ECO:0000256" key="7">
    <source>
        <dbReference type="ARBA" id="ARBA00023277"/>
    </source>
</evidence>
<dbReference type="OrthoDB" id="9805576at2"/>
<gene>
    <name evidence="8 9" type="primary">xylB</name>
    <name evidence="12" type="ORF">OG2516_04908</name>
</gene>
<comment type="function">
    <text evidence="8">Catalyzes the phosphorylation of D-xylulose to D-xylulose 5-phosphate.</text>
</comment>
<evidence type="ECO:0000256" key="2">
    <source>
        <dbReference type="ARBA" id="ARBA00022629"/>
    </source>
</evidence>
<comment type="similarity">
    <text evidence="1 8 9">Belongs to the FGGY kinase family.</text>
</comment>
<name>Q2CC06_OCEGH</name>
<feature type="site" description="Important for activity" evidence="8">
    <location>
        <position position="6"/>
    </location>
</feature>
<keyword evidence="2 8" id="KW-0859">Xylose metabolism</keyword>
<dbReference type="Pfam" id="PF02782">
    <property type="entry name" value="FGGY_C"/>
    <property type="match status" value="1"/>
</dbReference>
<dbReference type="InterPro" id="IPR043129">
    <property type="entry name" value="ATPase_NBD"/>
</dbReference>
<dbReference type="CDD" id="cd07808">
    <property type="entry name" value="ASKHA_NBD_FGGY_EcXK-like"/>
    <property type="match status" value="1"/>
</dbReference>
<comment type="caution">
    <text evidence="12">The sequence shown here is derived from an EMBL/GenBank/DDBJ whole genome shotgun (WGS) entry which is preliminary data.</text>
</comment>
<keyword evidence="6 8" id="KW-0067">ATP-binding</keyword>
<evidence type="ECO:0000256" key="6">
    <source>
        <dbReference type="ARBA" id="ARBA00022840"/>
    </source>
</evidence>
<keyword evidence="7 8" id="KW-0119">Carbohydrate metabolism</keyword>
<feature type="binding site" evidence="8">
    <location>
        <begin position="77"/>
        <end position="78"/>
    </location>
    <ligand>
        <name>substrate</name>
    </ligand>
</feature>
<dbReference type="HAMAP" id="MF_02220">
    <property type="entry name" value="XylB"/>
    <property type="match status" value="1"/>
</dbReference>
<protein>
    <recommendedName>
        <fullName evidence="8 9">Xylulose kinase</fullName>
        <shortName evidence="8 9">Xylulokinase</shortName>
        <ecNumber evidence="8 9">2.7.1.17</ecNumber>
    </recommendedName>
</protein>
<dbReference type="RefSeq" id="WP_007254509.1">
    <property type="nucleotide sequence ID" value="NZ_CH724107.1"/>
</dbReference>
<dbReference type="Proteomes" id="UP000003635">
    <property type="component" value="Unassembled WGS sequence"/>
</dbReference>
<dbReference type="InterPro" id="IPR000577">
    <property type="entry name" value="Carb_kinase_FGGY"/>
</dbReference>
<dbReference type="InterPro" id="IPR018484">
    <property type="entry name" value="FGGY_N"/>
</dbReference>
<dbReference type="PIRSF" id="PIRSF000538">
    <property type="entry name" value="GlpK"/>
    <property type="match status" value="1"/>
</dbReference>
<dbReference type="InterPro" id="IPR050406">
    <property type="entry name" value="FGGY_Carb_Kinase"/>
</dbReference>
<dbReference type="InterPro" id="IPR018483">
    <property type="entry name" value="Carb_kinase_FGGY_CS"/>
</dbReference>
<reference evidence="12 13" key="1">
    <citation type="journal article" date="2010" name="J. Bacteriol.">
        <title>Genome sequences of Oceanicola granulosus HTCC2516(T) and Oceanicola batsensis HTCC2597(TDelta).</title>
        <authorList>
            <person name="Thrash J.C."/>
            <person name="Cho J.C."/>
            <person name="Vergin K.L."/>
            <person name="Giovannoni S.J."/>
        </authorList>
    </citation>
    <scope>NUCLEOTIDE SEQUENCE [LARGE SCALE GENOMIC DNA]</scope>
    <source>
        <strain evidence="13">ATCC BAA-861 / DSM 15982 / KCTC 12143 / HTCC2516</strain>
    </source>
</reference>
<dbReference type="PANTHER" id="PTHR43095:SF6">
    <property type="entry name" value="XYLULOSE KINASE"/>
    <property type="match status" value="1"/>
</dbReference>
<dbReference type="GO" id="GO:0005524">
    <property type="term" value="F:ATP binding"/>
    <property type="evidence" value="ECO:0007669"/>
    <property type="project" value="UniProtKB-UniRule"/>
</dbReference>
<dbReference type="SUPFAM" id="SSF53067">
    <property type="entry name" value="Actin-like ATPase domain"/>
    <property type="match status" value="2"/>
</dbReference>
<dbReference type="eggNOG" id="COG1070">
    <property type="taxonomic scope" value="Bacteria"/>
</dbReference>
<keyword evidence="5 8" id="KW-0418">Kinase</keyword>
<evidence type="ECO:0000256" key="8">
    <source>
        <dbReference type="HAMAP-Rule" id="MF_02220"/>
    </source>
</evidence>
<accession>Q2CC06</accession>
<evidence type="ECO:0000256" key="1">
    <source>
        <dbReference type="ARBA" id="ARBA00009156"/>
    </source>
</evidence>
<evidence type="ECO:0000313" key="13">
    <source>
        <dbReference type="Proteomes" id="UP000003635"/>
    </source>
</evidence>
<comment type="catalytic activity">
    <reaction evidence="8 9">
        <text>D-xylulose + ATP = D-xylulose 5-phosphate + ADP + H(+)</text>
        <dbReference type="Rhea" id="RHEA:10964"/>
        <dbReference type="ChEBI" id="CHEBI:15378"/>
        <dbReference type="ChEBI" id="CHEBI:17140"/>
        <dbReference type="ChEBI" id="CHEBI:30616"/>
        <dbReference type="ChEBI" id="CHEBI:57737"/>
        <dbReference type="ChEBI" id="CHEBI:456216"/>
        <dbReference type="EC" id="2.7.1.17"/>
    </reaction>
</comment>
<feature type="domain" description="Carbohydrate kinase FGGY N-terminal" evidence="10">
    <location>
        <begin position="1"/>
        <end position="240"/>
    </location>
</feature>
<dbReference type="AlphaFoldDB" id="Q2CC06"/>
<dbReference type="EMBL" id="AAOT01000034">
    <property type="protein sequence ID" value="EAR50188.1"/>
    <property type="molecule type" value="Genomic_DNA"/>
</dbReference>
<keyword evidence="13" id="KW-1185">Reference proteome</keyword>
<organism evidence="12 13">
    <name type="scientific">Oceanicola granulosus (strain ATCC BAA-861 / DSM 15982 / KCTC 12143 / HTCC2516)</name>
    <dbReference type="NCBI Taxonomy" id="314256"/>
    <lineage>
        <taxon>Bacteria</taxon>
        <taxon>Pseudomonadati</taxon>
        <taxon>Pseudomonadota</taxon>
        <taxon>Alphaproteobacteria</taxon>
        <taxon>Rhodobacterales</taxon>
        <taxon>Roseobacteraceae</taxon>
        <taxon>Oceanicola</taxon>
    </lineage>
</organism>
<keyword evidence="4 8" id="KW-0547">Nucleotide-binding</keyword>
<evidence type="ECO:0000259" key="10">
    <source>
        <dbReference type="Pfam" id="PF00370"/>
    </source>
</evidence>
<evidence type="ECO:0000256" key="9">
    <source>
        <dbReference type="RuleBase" id="RU364073"/>
    </source>
</evidence>
<proteinExistence type="inferred from homology"/>
<dbReference type="STRING" id="314256.OG2516_04908"/>
<dbReference type="InterPro" id="IPR018485">
    <property type="entry name" value="FGGY_C"/>
</dbReference>
<evidence type="ECO:0000313" key="12">
    <source>
        <dbReference type="EMBL" id="EAR50188.1"/>
    </source>
</evidence>
<sequence>MYIGLDLGTSGLKALVMDDAQNVLGEATAELSVARPHSGWSEQDPADWIAACEAVFDALKGKVDLSAVRGIGLSGQMHGATLLDASDRVLRPCILWNDTRSAEEAAALDAEPAFRALTGNIVFPGFTAPKLAWVRNNEPETFAKVAKVLLPKDYLRLWLTGEHVAEMSDAAGTAWLDTGARDWSDELLAATDLGREHMPRLVEGSEVSGTLRDALASRWGLPAGVVVAGGGGDNAASGVGVGVVKAGEAFVSLGTSGVLFAASDAYQPDAATAVHTFCHALPGTWHQMGVILAAADALNWYARLVDRPASALTDGLGALRAPGRTLFLPYLGGERTPHNDAAVRGHFLHLDHASDRDALTRAVLEGVTFAIRDSFMALSATGTRIERLIAVGGGSRSDYWVQAIATALGLPVELPEAGDFGGAFGAARLGMMAATGAGVEIATAPPIARIVDPEIELAGDFAEAHLRYRAAYEALKGQ</sequence>
<dbReference type="PANTHER" id="PTHR43095">
    <property type="entry name" value="SUGAR KINASE"/>
    <property type="match status" value="1"/>
</dbReference>
<dbReference type="HOGENOM" id="CLU_009281_3_0_5"/>
<evidence type="ECO:0000259" key="11">
    <source>
        <dbReference type="Pfam" id="PF02782"/>
    </source>
</evidence>
<keyword evidence="3 8" id="KW-0808">Transferase</keyword>
<feature type="domain" description="Carbohydrate kinase FGGY C-terminal" evidence="11">
    <location>
        <begin position="250"/>
        <end position="434"/>
    </location>
</feature>
<dbReference type="EC" id="2.7.1.17" evidence="8 9"/>
<dbReference type="Pfam" id="PF00370">
    <property type="entry name" value="FGGY_N"/>
    <property type="match status" value="1"/>
</dbReference>
<evidence type="ECO:0000256" key="3">
    <source>
        <dbReference type="ARBA" id="ARBA00022679"/>
    </source>
</evidence>
<dbReference type="GO" id="GO:0005998">
    <property type="term" value="P:xylulose catabolic process"/>
    <property type="evidence" value="ECO:0007669"/>
    <property type="project" value="UniProtKB-UniRule"/>
</dbReference>
<dbReference type="NCBIfam" id="TIGR01312">
    <property type="entry name" value="XylB"/>
    <property type="match status" value="1"/>
</dbReference>